<feature type="transmembrane region" description="Helical" evidence="1">
    <location>
        <begin position="95"/>
        <end position="124"/>
    </location>
</feature>
<feature type="transmembrane region" description="Helical" evidence="1">
    <location>
        <begin position="21"/>
        <end position="40"/>
    </location>
</feature>
<keyword evidence="1" id="KW-0812">Transmembrane</keyword>
<gene>
    <name evidence="2" type="ORF">FC69_GL001598</name>
</gene>
<dbReference type="RefSeq" id="WP_025083534.1">
    <property type="nucleotide sequence ID" value="NZ_AZEX01000045.1"/>
</dbReference>
<dbReference type="AlphaFoldDB" id="A0A0R1RQZ9"/>
<feature type="transmembrane region" description="Helical" evidence="1">
    <location>
        <begin position="52"/>
        <end position="74"/>
    </location>
</feature>
<dbReference type="EMBL" id="AZEX01000045">
    <property type="protein sequence ID" value="KRL59511.1"/>
    <property type="molecule type" value="Genomic_DNA"/>
</dbReference>
<proteinExistence type="predicted"/>
<dbReference type="Proteomes" id="UP000051264">
    <property type="component" value="Unassembled WGS sequence"/>
</dbReference>
<keyword evidence="1" id="KW-1133">Transmembrane helix</keyword>
<keyword evidence="1" id="KW-0472">Membrane</keyword>
<name>A0A0R1RQZ9_9LACO</name>
<protein>
    <submittedName>
        <fullName evidence="2">Uncharacterized protein</fullName>
    </submittedName>
</protein>
<evidence type="ECO:0000313" key="2">
    <source>
        <dbReference type="EMBL" id="KRL59511.1"/>
    </source>
</evidence>
<reference evidence="2 3" key="1">
    <citation type="journal article" date="2015" name="Genome Announc.">
        <title>Expanding the biotechnology potential of lactobacilli through comparative genomics of 213 strains and associated genera.</title>
        <authorList>
            <person name="Sun Z."/>
            <person name="Harris H.M."/>
            <person name="McCann A."/>
            <person name="Guo C."/>
            <person name="Argimon S."/>
            <person name="Zhang W."/>
            <person name="Yang X."/>
            <person name="Jeffery I.B."/>
            <person name="Cooney J.C."/>
            <person name="Kagawa T.F."/>
            <person name="Liu W."/>
            <person name="Song Y."/>
            <person name="Salvetti E."/>
            <person name="Wrobel A."/>
            <person name="Rasinkangas P."/>
            <person name="Parkhill J."/>
            <person name="Rea M.C."/>
            <person name="O'Sullivan O."/>
            <person name="Ritari J."/>
            <person name="Douillard F.P."/>
            <person name="Paul Ross R."/>
            <person name="Yang R."/>
            <person name="Briner A.E."/>
            <person name="Felis G.E."/>
            <person name="de Vos W.M."/>
            <person name="Barrangou R."/>
            <person name="Klaenhammer T.R."/>
            <person name="Caufield P.W."/>
            <person name="Cui Y."/>
            <person name="Zhang H."/>
            <person name="O'Toole P.W."/>
        </authorList>
    </citation>
    <scope>NUCLEOTIDE SEQUENCE [LARGE SCALE GENOMIC DNA]</scope>
    <source>
        <strain evidence="2 3">DSM 14340</strain>
    </source>
</reference>
<dbReference type="eggNOG" id="ENOG5031BF1">
    <property type="taxonomic scope" value="Bacteria"/>
</dbReference>
<dbReference type="STRING" id="1423747.FC69_GL001598"/>
<dbReference type="OrthoDB" id="2315981at2"/>
<organism evidence="2 3">
    <name type="scientific">Latilactobacillus fuchuensis DSM 14340 = JCM 11249</name>
    <dbReference type="NCBI Taxonomy" id="1423747"/>
    <lineage>
        <taxon>Bacteria</taxon>
        <taxon>Bacillati</taxon>
        <taxon>Bacillota</taxon>
        <taxon>Bacilli</taxon>
        <taxon>Lactobacillales</taxon>
        <taxon>Lactobacillaceae</taxon>
        <taxon>Latilactobacillus</taxon>
    </lineage>
</organism>
<evidence type="ECO:0000313" key="3">
    <source>
        <dbReference type="Proteomes" id="UP000051264"/>
    </source>
</evidence>
<evidence type="ECO:0000256" key="1">
    <source>
        <dbReference type="SAM" id="Phobius"/>
    </source>
</evidence>
<accession>A0A0R1RQZ9</accession>
<sequence>MHKSDKTVTPTAISSSIRTRFFALQMIVIVVLGGLTVKIVSGFSPLMTDSEILNNTILTALASTVVALAIWYLSYKLIAHRIMRQVMDKDLEESYIFKLSHAASSLSLHIVYFISILVIVWLMMSSQNVRNDLTGLQLFKGDAQVVKMVDDHSLKQIKQFYQPAGTSKTSYLGSNQDQAYFKVNQDVISLPLAKVQFEGQDNANSTGKMAIQCYKLKNSADKRYLKQHVYLIKTGLPTVPITKMYQHYTPQSSTSVPKLDIE</sequence>
<dbReference type="PATRIC" id="fig|1423747.3.peg.1626"/>
<comment type="caution">
    <text evidence="2">The sequence shown here is derived from an EMBL/GenBank/DDBJ whole genome shotgun (WGS) entry which is preliminary data.</text>
</comment>